<evidence type="ECO:0000256" key="1">
    <source>
        <dbReference type="SAM" id="Coils"/>
    </source>
</evidence>
<evidence type="ECO:0000313" key="5">
    <source>
        <dbReference type="EnsemblMetazoa" id="AALFPA23_019719.P29043"/>
    </source>
</evidence>
<dbReference type="Proteomes" id="UP000069940">
    <property type="component" value="Unassembled WGS sequence"/>
</dbReference>
<feature type="region of interest" description="Disordered" evidence="2">
    <location>
        <begin position="485"/>
        <end position="546"/>
    </location>
</feature>
<feature type="region of interest" description="Disordered" evidence="2">
    <location>
        <begin position="312"/>
        <end position="473"/>
    </location>
</feature>
<feature type="compositionally biased region" description="Basic and acidic residues" evidence="2">
    <location>
        <begin position="719"/>
        <end position="728"/>
    </location>
</feature>
<dbReference type="GeneID" id="109418256"/>
<dbReference type="InterPro" id="IPR045154">
    <property type="entry name" value="PCF11-like"/>
</dbReference>
<dbReference type="InterPro" id="IPR002014">
    <property type="entry name" value="VHS_dom"/>
</dbReference>
<evidence type="ECO:0000256" key="2">
    <source>
        <dbReference type="SAM" id="MobiDB-lite"/>
    </source>
</evidence>
<feature type="region of interest" description="Disordered" evidence="2">
    <location>
        <begin position="829"/>
        <end position="854"/>
    </location>
</feature>
<name>A0ABM1ZLW3_AEDAL</name>
<dbReference type="InterPro" id="IPR048830">
    <property type="entry name" value="PCF11_helical"/>
</dbReference>
<feature type="compositionally biased region" description="Low complexity" evidence="2">
    <location>
        <begin position="492"/>
        <end position="502"/>
    </location>
</feature>
<dbReference type="InterPro" id="IPR047415">
    <property type="entry name" value="Pcf11_CID"/>
</dbReference>
<feature type="compositionally biased region" description="Low complexity" evidence="2">
    <location>
        <begin position="375"/>
        <end position="386"/>
    </location>
</feature>
<keyword evidence="6" id="KW-1185">Reference proteome</keyword>
<evidence type="ECO:0000259" key="3">
    <source>
        <dbReference type="PROSITE" id="PS50179"/>
    </source>
</evidence>
<feature type="region of interest" description="Disordered" evidence="2">
    <location>
        <begin position="1686"/>
        <end position="1728"/>
    </location>
</feature>
<dbReference type="Pfam" id="PF23228">
    <property type="entry name" value="zf_PCFS4"/>
    <property type="match status" value="1"/>
</dbReference>
<feature type="region of interest" description="Disordered" evidence="2">
    <location>
        <begin position="1345"/>
        <end position="1365"/>
    </location>
</feature>
<organism evidence="5 6">
    <name type="scientific">Aedes albopictus</name>
    <name type="common">Asian tiger mosquito</name>
    <name type="synonym">Stegomyia albopicta</name>
    <dbReference type="NCBI Taxonomy" id="7160"/>
    <lineage>
        <taxon>Eukaryota</taxon>
        <taxon>Metazoa</taxon>
        <taxon>Ecdysozoa</taxon>
        <taxon>Arthropoda</taxon>
        <taxon>Hexapoda</taxon>
        <taxon>Insecta</taxon>
        <taxon>Pterygota</taxon>
        <taxon>Neoptera</taxon>
        <taxon>Endopterygota</taxon>
        <taxon>Diptera</taxon>
        <taxon>Nematocera</taxon>
        <taxon>Culicoidea</taxon>
        <taxon>Culicidae</taxon>
        <taxon>Culicinae</taxon>
        <taxon>Aedini</taxon>
        <taxon>Aedes</taxon>
        <taxon>Stegomyia</taxon>
    </lineage>
</organism>
<feature type="domain" description="VHS" evidence="3">
    <location>
        <begin position="54"/>
        <end position="125"/>
    </location>
</feature>
<feature type="region of interest" description="Disordered" evidence="2">
    <location>
        <begin position="598"/>
        <end position="628"/>
    </location>
</feature>
<feature type="compositionally biased region" description="Polar residues" evidence="2">
    <location>
        <begin position="1636"/>
        <end position="1645"/>
    </location>
</feature>
<feature type="region of interest" description="Disordered" evidence="2">
    <location>
        <begin position="225"/>
        <end position="247"/>
    </location>
</feature>
<feature type="domain" description="CID" evidence="4">
    <location>
        <begin position="13"/>
        <end position="141"/>
    </location>
</feature>
<feature type="compositionally biased region" description="Low complexity" evidence="2">
    <location>
        <begin position="454"/>
        <end position="464"/>
    </location>
</feature>
<keyword evidence="1" id="KW-0175">Coiled coil</keyword>
<feature type="compositionally biased region" description="Basic and acidic residues" evidence="2">
    <location>
        <begin position="417"/>
        <end position="433"/>
    </location>
</feature>
<dbReference type="PANTHER" id="PTHR15921">
    <property type="entry name" value="PRE-MRNA CLEAVAGE COMPLEX II"/>
    <property type="match status" value="1"/>
</dbReference>
<feature type="compositionally biased region" description="Low complexity" evidence="2">
    <location>
        <begin position="339"/>
        <end position="354"/>
    </location>
</feature>
<feature type="compositionally biased region" description="Acidic residues" evidence="2">
    <location>
        <begin position="1613"/>
        <end position="1624"/>
    </location>
</feature>
<evidence type="ECO:0000259" key="4">
    <source>
        <dbReference type="PROSITE" id="PS51391"/>
    </source>
</evidence>
<feature type="compositionally biased region" description="Low complexity" evidence="2">
    <location>
        <begin position="395"/>
        <end position="416"/>
    </location>
</feature>
<dbReference type="InterPro" id="IPR006569">
    <property type="entry name" value="CID_dom"/>
</dbReference>
<protein>
    <recommendedName>
        <fullName evidence="7">CID domain-containing protein</fullName>
    </recommendedName>
</protein>
<dbReference type="EnsemblMetazoa" id="AALFPA23_019719.R29043">
    <property type="protein sequence ID" value="AALFPA23_019719.P29043"/>
    <property type="gene ID" value="AALFPA23_019719"/>
</dbReference>
<sequence length="1932" mass="212216">MAATMDQAAVQRRSREIETEYLSSLADLNVNSKPLINMLTILAEENLDYAPIIVNAVEKHLAKVQPDFKLPILYLVDSIVKNVGKQYQQLFSQVIVNMFCGVFETVNEKVREKMFSLRQTWNEVFPQSKLYALDIKINSIDPGWPITAQLKTPKSPAIHVNPMFLKNQQIPDPNLDMQQQLRDKQRELLELQAKKLELELIATKKRIEEQEKLLVAQTASVTKEPVPDLKRPSTVIGSTAVPPPRGRIVPPNAAMINLAKSRDPRLARQQAQLAAQMVAASTNSTPTMVGGTQIPPHNPIVFDQSGKPVSIRERLGRIPKRTDPRLKTLGTEAERRKPSSTTTNTSAANSSSPSHKSRSEHDASRKRDRKDELSPKSAKSSSSKSLTSDKKKPSSEASSPKSSSPLKKKTSSLSEKSPSRSEKTSPKSREGKISKGSKSSTRRPGDTPVKNSEDSSSVSPSSSSENLMPVVNESKDVDLRLLIPEKKLKLDQQPPSQQQHPQAKLVSKPLPDQKKALGEAVDTDSAPPPLAAGSRDVDLRIPPPGLMKDVSDSSAVVASSVGLPIVAPPVTSGQSGSSTVADAASAAAAVVTTAIGAASPTEAAIKKRPSNSKLEEPSNKKSRSEKIDILFGSEDVDLRKLAGPMNPIEPITPLPPPPPIISEVTHPLMQDTPQVESLEIQHGAPTSKSALEAVRAKIAEATKNKDRDKLGRPLLYNKLSDDPVERRRSLNQPKPMDVDLRQQQQHFLPPDPIGDENSQDGMNANIKTIIAQAQETMEKGELTPEQYNILMKQVIQLNETQKIRQAQRMEMMKRNQQPMIGPMLPVDDNANSHSGEEMASFSPNINDDAGLKPNVPAGPGPIMSNDFRGKITPMDSGSKLEPPFANAGPPGDMRLRDPRRPHDARFNPQWGVRGPMPGPNVMPGVVGPPMMNQRLPGPMMHPWDQTPFGKMNQNVVPPPPIGPRFPPMPMNNGPPGNNMLVPGVPKLNDSVRTINIDGIQREIRFYDDIAVIFMSWDEPKEIGFQKGSRMVVVDDRDSFELSFNDCYKAITIESKVYQMKLGAPTRELYIDDRWYECYFGDPPTNIVLDGINRVFKISGPAPQVKIGNSRNDLVAGKINMIVNAEIIIPVFLDSQMQTFEIYGQMHRLQFADFLLTVIIDDQPFLVEFGGLPKVFKLRGKDFYIRFTAVPKVVVPGRVYIRDMIRTPLHRDLRTPPRDQNLLIPFVQPMNSMVPTMAAPSVPSLFPAGAAMHPKTSAPAHPTATGLDYLTNLMPHSSPHTNISNNLAGYQIQSEDKPTPPITVPAAAPAKPAASGGLNLPILQNLNIEELYAKIVAAGIIGKTSATPASTTAPSTSTTTASSTASKLDKVLEEEVEEIDPVFLNKPETLKRRQSAIVAQLFLGMQCSSCGVRFPPEQTMKYSQHLDWHFRQNRRDRDSARKAHSRKWYYDVSDWIQYEEIEDLEEREKNWFETQMTEQLEFNGDGESGSGRPGAETPPPSCPAGSDEASKRCHMCHDEFQQFYNEETEEWHLKNAIRVEECTYHPLCYEDYKASLTLDETALNATNEEGEANKTDDEVKVKREAVSDNDDSVKEITIDDDDDVIVLPPSEEVVTEIPDDDDIETVDSHSTADETRATSVATVGTDENSKPSSEAAAQPVAEPPAPRIIETRIDDDIAIQEPSIERIDVNDLDDSDAQGCSSAALADESSQMSVKVKEEPKDDDEVDEEDELFEDVGTIESSMVESTKETDTVDLEAVDSPTPPLESTSQTQLKHSIDGNVELQDNLTTGVITNRIKINITKAKTTTAAAASTSTSTIDTTTSSGGSSIAVLISGGGGSGTAANYEHDDLLYGNLDDIHGGHNDSNSSSVMMKMHEDEELEQDANNKGLVKTPTNEETTDIDYDLKPSLRGIVFTRQPRVENGFETSGLCSIM</sequence>
<reference evidence="5" key="2">
    <citation type="submission" date="2025-05" db="UniProtKB">
        <authorList>
            <consortium name="EnsemblMetazoa"/>
        </authorList>
    </citation>
    <scope>IDENTIFICATION</scope>
    <source>
        <strain evidence="5">Foshan</strain>
    </source>
</reference>
<feature type="coiled-coil region" evidence="1">
    <location>
        <begin position="174"/>
        <end position="213"/>
    </location>
</feature>
<dbReference type="CDD" id="cd16982">
    <property type="entry name" value="CID_Pcf11"/>
    <property type="match status" value="1"/>
</dbReference>
<feature type="compositionally biased region" description="Basic and acidic residues" evidence="2">
    <location>
        <begin position="1625"/>
        <end position="1635"/>
    </location>
</feature>
<evidence type="ECO:0000313" key="6">
    <source>
        <dbReference type="Proteomes" id="UP000069940"/>
    </source>
</evidence>
<dbReference type="Gene3D" id="1.25.40.90">
    <property type="match status" value="1"/>
</dbReference>
<dbReference type="Pfam" id="PF20845">
    <property type="entry name" value="Pcf11_helical"/>
    <property type="match status" value="1"/>
</dbReference>
<dbReference type="PROSITE" id="PS51391">
    <property type="entry name" value="CID"/>
    <property type="match status" value="1"/>
</dbReference>
<dbReference type="PROSITE" id="PS50179">
    <property type="entry name" value="VHS"/>
    <property type="match status" value="1"/>
</dbReference>
<feature type="compositionally biased region" description="Low complexity" evidence="2">
    <location>
        <begin position="1650"/>
        <end position="1659"/>
    </location>
</feature>
<dbReference type="RefSeq" id="XP_029720668.2">
    <property type="nucleotide sequence ID" value="XM_029864808.2"/>
</dbReference>
<feature type="region of interest" description="Disordered" evidence="2">
    <location>
        <begin position="1481"/>
        <end position="1508"/>
    </location>
</feature>
<proteinExistence type="predicted"/>
<dbReference type="SUPFAM" id="SSF48464">
    <property type="entry name" value="ENTH/VHS domain"/>
    <property type="match status" value="1"/>
</dbReference>
<reference evidence="6" key="1">
    <citation type="journal article" date="2015" name="Proc. Natl. Acad. Sci. U.S.A.">
        <title>Genome sequence of the Asian Tiger mosquito, Aedes albopictus, reveals insights into its biology, genetics, and evolution.</title>
        <authorList>
            <person name="Chen X.G."/>
            <person name="Jiang X."/>
            <person name="Gu J."/>
            <person name="Xu M."/>
            <person name="Wu Y."/>
            <person name="Deng Y."/>
            <person name="Zhang C."/>
            <person name="Bonizzoni M."/>
            <person name="Dermauw W."/>
            <person name="Vontas J."/>
            <person name="Armbruster P."/>
            <person name="Huang X."/>
            <person name="Yang Y."/>
            <person name="Zhang H."/>
            <person name="He W."/>
            <person name="Peng H."/>
            <person name="Liu Y."/>
            <person name="Wu K."/>
            <person name="Chen J."/>
            <person name="Lirakis M."/>
            <person name="Topalis P."/>
            <person name="Van Leeuwen T."/>
            <person name="Hall A.B."/>
            <person name="Jiang X."/>
            <person name="Thorpe C."/>
            <person name="Mueller R.L."/>
            <person name="Sun C."/>
            <person name="Waterhouse R.M."/>
            <person name="Yan G."/>
            <person name="Tu Z.J."/>
            <person name="Fang X."/>
            <person name="James A.A."/>
        </authorList>
    </citation>
    <scope>NUCLEOTIDE SEQUENCE [LARGE SCALE GENOMIC DNA]</scope>
    <source>
        <strain evidence="6">Foshan</strain>
    </source>
</reference>
<dbReference type="InterPro" id="IPR008942">
    <property type="entry name" value="ENTH_VHS"/>
</dbReference>
<feature type="region of interest" description="Disordered" evidence="2">
    <location>
        <begin position="877"/>
        <end position="899"/>
    </location>
</feature>
<accession>A0ABM1ZLW3</accession>
<dbReference type="PANTHER" id="PTHR15921:SF3">
    <property type="entry name" value="PRE-MRNA CLEAVAGE COMPLEX 2 PROTEIN PCF11"/>
    <property type="match status" value="1"/>
</dbReference>
<dbReference type="SMART" id="SM00582">
    <property type="entry name" value="RPR"/>
    <property type="match status" value="1"/>
</dbReference>
<feature type="region of interest" description="Disordered" evidence="2">
    <location>
        <begin position="1613"/>
        <end position="1666"/>
    </location>
</feature>
<dbReference type="InterPro" id="IPR057242">
    <property type="entry name" value="PCFS4-like"/>
</dbReference>
<feature type="compositionally biased region" description="Basic and acidic residues" evidence="2">
    <location>
        <begin position="312"/>
        <end position="337"/>
    </location>
</feature>
<evidence type="ECO:0008006" key="7">
    <source>
        <dbReference type="Google" id="ProtNLM"/>
    </source>
</evidence>
<dbReference type="Pfam" id="PF04818">
    <property type="entry name" value="CID"/>
    <property type="match status" value="1"/>
</dbReference>
<feature type="compositionally biased region" description="Basic and acidic residues" evidence="2">
    <location>
        <begin position="613"/>
        <end position="628"/>
    </location>
</feature>
<feature type="compositionally biased region" description="Basic and acidic residues" evidence="2">
    <location>
        <begin position="357"/>
        <end position="374"/>
    </location>
</feature>
<feature type="region of interest" description="Disordered" evidence="2">
    <location>
        <begin position="709"/>
        <end position="735"/>
    </location>
</feature>